<accession>A0A6G1D9C4</accession>
<evidence type="ECO:0000313" key="1">
    <source>
        <dbReference type="EMBL" id="KAF0908979.1"/>
    </source>
</evidence>
<comment type="caution">
    <text evidence="1">The sequence shown here is derived from an EMBL/GenBank/DDBJ whole genome shotgun (WGS) entry which is preliminary data.</text>
</comment>
<dbReference type="AlphaFoldDB" id="A0A6G1D9C4"/>
<evidence type="ECO:0000313" key="2">
    <source>
        <dbReference type="Proteomes" id="UP000479710"/>
    </source>
</evidence>
<organism evidence="1 2">
    <name type="scientific">Oryza meyeriana var. granulata</name>
    <dbReference type="NCBI Taxonomy" id="110450"/>
    <lineage>
        <taxon>Eukaryota</taxon>
        <taxon>Viridiplantae</taxon>
        <taxon>Streptophyta</taxon>
        <taxon>Embryophyta</taxon>
        <taxon>Tracheophyta</taxon>
        <taxon>Spermatophyta</taxon>
        <taxon>Magnoliopsida</taxon>
        <taxon>Liliopsida</taxon>
        <taxon>Poales</taxon>
        <taxon>Poaceae</taxon>
        <taxon>BOP clade</taxon>
        <taxon>Oryzoideae</taxon>
        <taxon>Oryzeae</taxon>
        <taxon>Oryzinae</taxon>
        <taxon>Oryza</taxon>
        <taxon>Oryza meyeriana</taxon>
    </lineage>
</organism>
<gene>
    <name evidence="1" type="ORF">E2562_030341</name>
</gene>
<protein>
    <submittedName>
        <fullName evidence="1">Uncharacterized protein</fullName>
    </submittedName>
</protein>
<dbReference type="EMBL" id="SPHZ02000007">
    <property type="protein sequence ID" value="KAF0908979.1"/>
    <property type="molecule type" value="Genomic_DNA"/>
</dbReference>
<dbReference type="Proteomes" id="UP000479710">
    <property type="component" value="Unassembled WGS sequence"/>
</dbReference>
<reference evidence="1 2" key="1">
    <citation type="submission" date="2019-11" db="EMBL/GenBank/DDBJ databases">
        <title>Whole genome sequence of Oryza granulata.</title>
        <authorList>
            <person name="Li W."/>
        </authorList>
    </citation>
    <scope>NUCLEOTIDE SEQUENCE [LARGE SCALE GENOMIC DNA]</scope>
    <source>
        <strain evidence="2">cv. Menghai</strain>
        <tissue evidence="1">Leaf</tissue>
    </source>
</reference>
<sequence>MRRGDGGRGTTLELTGNARQMGMTMTTVISGVGQRRAEVVRGGRRGGGFRHRGAALATLVRRCQIRILRDGGGTLASVRKRAAAVRRARHRWWRGVAGVEAMTLGSKRRRLPGLLGRRL</sequence>
<keyword evidence="2" id="KW-1185">Reference proteome</keyword>
<name>A0A6G1D9C4_9ORYZ</name>
<proteinExistence type="predicted"/>